<proteinExistence type="predicted"/>
<dbReference type="EMBL" id="CP158367">
    <property type="protein sequence ID" value="XBX73699.1"/>
    <property type="molecule type" value="Genomic_DNA"/>
</dbReference>
<evidence type="ECO:0000313" key="1">
    <source>
        <dbReference type="EMBL" id="XBX73699.1"/>
    </source>
</evidence>
<reference evidence="1" key="2">
    <citation type="submission" date="2024-06" db="EMBL/GenBank/DDBJ databases">
        <authorList>
            <person name="Petrova K.O."/>
            <person name="Toshchakov S.V."/>
            <person name="Boltjanskaja Y.V."/>
            <person name="Kevbrin V."/>
        </authorList>
    </citation>
    <scope>NUCLEOTIDE SEQUENCE</scope>
    <source>
        <strain evidence="1">Z-910T</strain>
    </source>
</reference>
<dbReference type="InterPro" id="IPR021525">
    <property type="entry name" value="DUF3189"/>
</dbReference>
<dbReference type="RefSeq" id="WP_350342461.1">
    <property type="nucleotide sequence ID" value="NZ_CP158367.1"/>
</dbReference>
<dbReference type="AlphaFoldDB" id="A0AAU7VI79"/>
<name>A0AAU7VI79_9FIRM</name>
<protein>
    <submittedName>
        <fullName evidence="1">DUF3189 family protein</fullName>
    </submittedName>
</protein>
<sequence length="156" mass="17287">MKIIYNCYGGSHSSVLSGYVHCGLIEKHKVPKAKTLLSLAFYDSQKAGDHGVLQFIGTDYRGNLVYSVGLESEPEFSQKCVKNIAAVMGVNSDEYIFVNTMPAVNWHMRIGGFLSRALGLKAVGRPLVIFGTQRAFFNIVNLVEQNIKELEEGKQK</sequence>
<accession>A0AAU7VI79</accession>
<reference evidence="1" key="1">
    <citation type="journal article" date="2013" name="Extremophiles">
        <title>Proteinivorax tanatarense gen. nov., sp. nov., an anaerobic, haloalkaliphilic, proteolytic bacterium isolated from a decaying algal bloom, and proposal of Proteinivoraceae fam. nov.</title>
        <authorList>
            <person name="Kevbrin V."/>
            <person name="Boltyanskaya Y."/>
            <person name="Zhilina T."/>
            <person name="Kolganova T."/>
            <person name="Lavrentjeva E."/>
            <person name="Kuznetsov B."/>
        </authorList>
    </citation>
    <scope>NUCLEOTIDE SEQUENCE</scope>
    <source>
        <strain evidence="1">Z-910T</strain>
    </source>
</reference>
<dbReference type="Pfam" id="PF11385">
    <property type="entry name" value="DUF3189"/>
    <property type="match status" value="1"/>
</dbReference>
<organism evidence="1">
    <name type="scientific">Proteinivorax tanatarense</name>
    <dbReference type="NCBI Taxonomy" id="1260629"/>
    <lineage>
        <taxon>Bacteria</taxon>
        <taxon>Bacillati</taxon>
        <taxon>Bacillota</taxon>
        <taxon>Clostridia</taxon>
        <taxon>Eubacteriales</taxon>
        <taxon>Proteinivoracaceae</taxon>
        <taxon>Proteinivorax</taxon>
    </lineage>
</organism>
<gene>
    <name evidence="1" type="ORF">PRVXT_001700</name>
</gene>